<dbReference type="InterPro" id="IPR013154">
    <property type="entry name" value="ADH-like_N"/>
</dbReference>
<name>A0A382RMT1_9ZZZZ</name>
<dbReference type="InterPro" id="IPR050129">
    <property type="entry name" value="Zn_alcohol_dh"/>
</dbReference>
<dbReference type="SUPFAM" id="SSF51735">
    <property type="entry name" value="NAD(P)-binding Rossmann-fold domains"/>
    <property type="match status" value="1"/>
</dbReference>
<feature type="non-terminal residue" evidence="4">
    <location>
        <position position="239"/>
    </location>
</feature>
<dbReference type="AlphaFoldDB" id="A0A382RMT1"/>
<dbReference type="SUPFAM" id="SSF50129">
    <property type="entry name" value="GroES-like"/>
    <property type="match status" value="1"/>
</dbReference>
<evidence type="ECO:0000259" key="3">
    <source>
        <dbReference type="Pfam" id="PF08240"/>
    </source>
</evidence>
<feature type="domain" description="Alcohol dehydrogenase-like C-terminal" evidence="2">
    <location>
        <begin position="149"/>
        <end position="238"/>
    </location>
</feature>
<dbReference type="Pfam" id="PF00107">
    <property type="entry name" value="ADH_zinc_N"/>
    <property type="match status" value="1"/>
</dbReference>
<dbReference type="Gene3D" id="3.90.180.10">
    <property type="entry name" value="Medium-chain alcohol dehydrogenases, catalytic domain"/>
    <property type="match status" value="1"/>
</dbReference>
<accession>A0A382RMT1</accession>
<proteinExistence type="predicted"/>
<dbReference type="Gene3D" id="3.40.50.720">
    <property type="entry name" value="NAD(P)-binding Rossmann-like Domain"/>
    <property type="match status" value="1"/>
</dbReference>
<gene>
    <name evidence="4" type="ORF">METZ01_LOCUS350785</name>
</gene>
<evidence type="ECO:0000313" key="4">
    <source>
        <dbReference type="EMBL" id="SVC97931.1"/>
    </source>
</evidence>
<feature type="domain" description="Alcohol dehydrogenase-like N-terminal" evidence="3">
    <location>
        <begin position="27"/>
        <end position="96"/>
    </location>
</feature>
<evidence type="ECO:0000256" key="1">
    <source>
        <dbReference type="ARBA" id="ARBA00023002"/>
    </source>
</evidence>
<dbReference type="InterPro" id="IPR036291">
    <property type="entry name" value="NAD(P)-bd_dom_sf"/>
</dbReference>
<dbReference type="Pfam" id="PF08240">
    <property type="entry name" value="ADH_N"/>
    <property type="match status" value="1"/>
</dbReference>
<dbReference type="InterPro" id="IPR011032">
    <property type="entry name" value="GroES-like_sf"/>
</dbReference>
<protein>
    <submittedName>
        <fullName evidence="4">Uncharacterized protein</fullName>
    </submittedName>
</protein>
<sequence>MRRAVLHGPRDLRLEDFILDTKNLDGDEVWVETEVTALSTGTDRGNYEGVEKVPGAPDYPRWVGYSNVGKVKGVAPGVTSFEIGDRVFAMQPHTSDYVALECEGIVRIPATVSSESAAFTKLYHLGFHSLRHGGDLVGKSVAVVGLGVLGLLTVELARSLGAHVVAVGNDPTRLAKAEELGAELTIAFDDPDLDSEIDSFAGGQGVQIVILAANPWPAYRVGMEILGRNGMMVVLSLPG</sequence>
<dbReference type="PANTHER" id="PTHR43401:SF2">
    <property type="entry name" value="L-THREONINE 3-DEHYDROGENASE"/>
    <property type="match status" value="1"/>
</dbReference>
<dbReference type="InterPro" id="IPR013149">
    <property type="entry name" value="ADH-like_C"/>
</dbReference>
<dbReference type="EMBL" id="UINC01122238">
    <property type="protein sequence ID" value="SVC97931.1"/>
    <property type="molecule type" value="Genomic_DNA"/>
</dbReference>
<keyword evidence="1" id="KW-0560">Oxidoreductase</keyword>
<dbReference type="PANTHER" id="PTHR43401">
    <property type="entry name" value="L-THREONINE 3-DEHYDROGENASE"/>
    <property type="match status" value="1"/>
</dbReference>
<reference evidence="4" key="1">
    <citation type="submission" date="2018-05" db="EMBL/GenBank/DDBJ databases">
        <authorList>
            <person name="Lanie J.A."/>
            <person name="Ng W.-L."/>
            <person name="Kazmierczak K.M."/>
            <person name="Andrzejewski T.M."/>
            <person name="Davidsen T.M."/>
            <person name="Wayne K.J."/>
            <person name="Tettelin H."/>
            <person name="Glass J.I."/>
            <person name="Rusch D."/>
            <person name="Podicherti R."/>
            <person name="Tsui H.-C.T."/>
            <person name="Winkler M.E."/>
        </authorList>
    </citation>
    <scope>NUCLEOTIDE SEQUENCE</scope>
</reference>
<organism evidence="4">
    <name type="scientific">marine metagenome</name>
    <dbReference type="NCBI Taxonomy" id="408172"/>
    <lineage>
        <taxon>unclassified sequences</taxon>
        <taxon>metagenomes</taxon>
        <taxon>ecological metagenomes</taxon>
    </lineage>
</organism>
<dbReference type="GO" id="GO:0016491">
    <property type="term" value="F:oxidoreductase activity"/>
    <property type="evidence" value="ECO:0007669"/>
    <property type="project" value="UniProtKB-KW"/>
</dbReference>
<evidence type="ECO:0000259" key="2">
    <source>
        <dbReference type="Pfam" id="PF00107"/>
    </source>
</evidence>